<proteinExistence type="predicted"/>
<dbReference type="InParanoid" id="G3HG38"/>
<feature type="signal peptide" evidence="1">
    <location>
        <begin position="1"/>
        <end position="17"/>
    </location>
</feature>
<organism evidence="2 3">
    <name type="scientific">Cricetulus griseus</name>
    <name type="common">Chinese hamster</name>
    <name type="synonym">Cricetulus barabensis griseus</name>
    <dbReference type="NCBI Taxonomy" id="10029"/>
    <lineage>
        <taxon>Eukaryota</taxon>
        <taxon>Metazoa</taxon>
        <taxon>Chordata</taxon>
        <taxon>Craniata</taxon>
        <taxon>Vertebrata</taxon>
        <taxon>Euteleostomi</taxon>
        <taxon>Mammalia</taxon>
        <taxon>Eutheria</taxon>
        <taxon>Euarchontoglires</taxon>
        <taxon>Glires</taxon>
        <taxon>Rodentia</taxon>
        <taxon>Myomorpha</taxon>
        <taxon>Muroidea</taxon>
        <taxon>Cricetidae</taxon>
        <taxon>Cricetinae</taxon>
        <taxon>Cricetulus</taxon>
    </lineage>
</organism>
<evidence type="ECO:0000256" key="1">
    <source>
        <dbReference type="SAM" id="SignalP"/>
    </source>
</evidence>
<accession>G3HG38</accession>
<dbReference type="AlphaFoldDB" id="G3HG38"/>
<sequence>MAHFIFVFVQLVHCTLAQLHHTTCWFFLFDIVHRLVHSTIRVLDKNMRYESGSKITGHADHARQQRKL</sequence>
<evidence type="ECO:0000313" key="2">
    <source>
        <dbReference type="EMBL" id="EGV96686.1"/>
    </source>
</evidence>
<dbReference type="Proteomes" id="UP000001075">
    <property type="component" value="Unassembled WGS sequence"/>
</dbReference>
<evidence type="ECO:0008006" key="4">
    <source>
        <dbReference type="Google" id="ProtNLM"/>
    </source>
</evidence>
<evidence type="ECO:0000313" key="3">
    <source>
        <dbReference type="Proteomes" id="UP000001075"/>
    </source>
</evidence>
<gene>
    <name evidence="2" type="ORF">I79_009557</name>
</gene>
<protein>
    <recommendedName>
        <fullName evidence="4">Secreted protein</fullName>
    </recommendedName>
</protein>
<keyword evidence="1" id="KW-0732">Signal</keyword>
<reference evidence="3" key="1">
    <citation type="journal article" date="2011" name="Nat. Biotechnol.">
        <title>The genomic sequence of the Chinese hamster ovary (CHO)-K1 cell line.</title>
        <authorList>
            <person name="Xu X."/>
            <person name="Nagarajan H."/>
            <person name="Lewis N.E."/>
            <person name="Pan S."/>
            <person name="Cai Z."/>
            <person name="Liu X."/>
            <person name="Chen W."/>
            <person name="Xie M."/>
            <person name="Wang W."/>
            <person name="Hammond S."/>
            <person name="Andersen M.R."/>
            <person name="Neff N."/>
            <person name="Passarelli B."/>
            <person name="Koh W."/>
            <person name="Fan H.C."/>
            <person name="Wang J."/>
            <person name="Gui Y."/>
            <person name="Lee K.H."/>
            <person name="Betenbaugh M.J."/>
            <person name="Quake S.R."/>
            <person name="Famili I."/>
            <person name="Palsson B.O."/>
            <person name="Wang J."/>
        </authorList>
    </citation>
    <scope>NUCLEOTIDE SEQUENCE [LARGE SCALE GENOMIC DNA]</scope>
    <source>
        <strain evidence="3">CHO K1 cell line</strain>
    </source>
</reference>
<name>G3HG38_CRIGR</name>
<dbReference type="EMBL" id="JH000343">
    <property type="protein sequence ID" value="EGV96686.1"/>
    <property type="molecule type" value="Genomic_DNA"/>
</dbReference>
<feature type="chain" id="PRO_5003444282" description="Secreted protein" evidence="1">
    <location>
        <begin position="18"/>
        <end position="68"/>
    </location>
</feature>